<gene>
    <name evidence="2" type="ORF">ACFPIH_20550</name>
</gene>
<dbReference type="InterPro" id="IPR002831">
    <property type="entry name" value="Tscrpt_reg_TrmB_N"/>
</dbReference>
<name>A0ABV9ATT0_9ACTN</name>
<dbReference type="InterPro" id="IPR000792">
    <property type="entry name" value="Tscrpt_reg_LuxR_C"/>
</dbReference>
<dbReference type="InterPro" id="IPR036388">
    <property type="entry name" value="WH-like_DNA-bd_sf"/>
</dbReference>
<dbReference type="RefSeq" id="WP_381173453.1">
    <property type="nucleotide sequence ID" value="NZ_JBHSFK010000012.1"/>
</dbReference>
<dbReference type="SUPFAM" id="SSF46785">
    <property type="entry name" value="Winged helix' DNA-binding domain"/>
    <property type="match status" value="1"/>
</dbReference>
<proteinExistence type="predicted"/>
<dbReference type="PANTHER" id="PTHR34293">
    <property type="entry name" value="HTH-TYPE TRANSCRIPTIONAL REGULATOR TRMBL2"/>
    <property type="match status" value="1"/>
</dbReference>
<dbReference type="Proteomes" id="UP001595839">
    <property type="component" value="Unassembled WGS sequence"/>
</dbReference>
<keyword evidence="3" id="KW-1185">Reference proteome</keyword>
<dbReference type="InterPro" id="IPR051797">
    <property type="entry name" value="TrmB-like"/>
</dbReference>
<reference evidence="3" key="1">
    <citation type="journal article" date="2019" name="Int. J. Syst. Evol. Microbiol.">
        <title>The Global Catalogue of Microorganisms (GCM) 10K type strain sequencing project: providing services to taxonomists for standard genome sequencing and annotation.</title>
        <authorList>
            <consortium name="The Broad Institute Genomics Platform"/>
            <consortium name="The Broad Institute Genome Sequencing Center for Infectious Disease"/>
            <person name="Wu L."/>
            <person name="Ma J."/>
        </authorList>
    </citation>
    <scope>NUCLEOTIDE SEQUENCE [LARGE SCALE GENOMIC DNA]</scope>
    <source>
        <strain evidence="3">CGMCC 4.7177</strain>
    </source>
</reference>
<protein>
    <submittedName>
        <fullName evidence="2">Helix-turn-helix domain-containing protein</fullName>
    </submittedName>
</protein>
<dbReference type="InterPro" id="IPR016032">
    <property type="entry name" value="Sig_transdc_resp-reg_C-effctor"/>
</dbReference>
<comment type="caution">
    <text evidence="2">The sequence shown here is derived from an EMBL/GenBank/DDBJ whole genome shotgun (WGS) entry which is preliminary data.</text>
</comment>
<accession>A0ABV9ATT0</accession>
<evidence type="ECO:0000313" key="3">
    <source>
        <dbReference type="Proteomes" id="UP001595839"/>
    </source>
</evidence>
<sequence>MLDALGISAFDEQVYRALLTRPDSGARDLATAADTTATRTGHALKRLAGLGVVRRTGPGRWEAVGPRSALTVLLNRRRSEAETAFTDVESALPDLNRLYRTGQLQTDPGTLVEVLTGRETVQRKVEELSESVTAHLWTLDKPPYLEAVGEPGFNDRETATTRMWLERGVDIRTVYCRESLEPPGRFRTLLHLASLGEQARLLAHLPFKARIVDRRMALVLLVGGSQDSIAVVHPSGLLDGLIELFEAYWDRAEPLSSGPSPATVDAPREGPGDDELLLLRMLNAGYKDHAIARQLGISTRTATRRVAALMGALGARNRFQAGAAAHARGWLS</sequence>
<evidence type="ECO:0000313" key="2">
    <source>
        <dbReference type="EMBL" id="MFC4501891.1"/>
    </source>
</evidence>
<dbReference type="SUPFAM" id="SSF46894">
    <property type="entry name" value="C-terminal effector domain of the bipartite response regulators"/>
    <property type="match status" value="1"/>
</dbReference>
<dbReference type="Gene3D" id="1.10.10.10">
    <property type="entry name" value="Winged helix-like DNA-binding domain superfamily/Winged helix DNA-binding domain"/>
    <property type="match status" value="2"/>
</dbReference>
<feature type="domain" description="HTH luxR-type" evidence="1">
    <location>
        <begin position="268"/>
        <end position="325"/>
    </location>
</feature>
<dbReference type="PANTHER" id="PTHR34293:SF1">
    <property type="entry name" value="HTH-TYPE TRANSCRIPTIONAL REGULATOR TRMBL2"/>
    <property type="match status" value="1"/>
</dbReference>
<organism evidence="2 3">
    <name type="scientific">Streptomyces vulcanius</name>
    <dbReference type="NCBI Taxonomy" id="1441876"/>
    <lineage>
        <taxon>Bacteria</taxon>
        <taxon>Bacillati</taxon>
        <taxon>Actinomycetota</taxon>
        <taxon>Actinomycetes</taxon>
        <taxon>Kitasatosporales</taxon>
        <taxon>Streptomycetaceae</taxon>
        <taxon>Streptomyces</taxon>
    </lineage>
</organism>
<dbReference type="SMART" id="SM00421">
    <property type="entry name" value="HTH_LUXR"/>
    <property type="match status" value="1"/>
</dbReference>
<dbReference type="Pfam" id="PF00196">
    <property type="entry name" value="GerE"/>
    <property type="match status" value="1"/>
</dbReference>
<dbReference type="Pfam" id="PF01978">
    <property type="entry name" value="TrmB"/>
    <property type="match status" value="1"/>
</dbReference>
<dbReference type="InterPro" id="IPR036390">
    <property type="entry name" value="WH_DNA-bd_sf"/>
</dbReference>
<dbReference type="EMBL" id="JBHSFK010000012">
    <property type="protein sequence ID" value="MFC4501891.1"/>
    <property type="molecule type" value="Genomic_DNA"/>
</dbReference>
<evidence type="ECO:0000259" key="1">
    <source>
        <dbReference type="SMART" id="SM00421"/>
    </source>
</evidence>